<proteinExistence type="predicted"/>
<dbReference type="EMBL" id="QETB01000003">
    <property type="protein sequence ID" value="PWF26562.1"/>
    <property type="molecule type" value="Genomic_DNA"/>
</dbReference>
<dbReference type="OrthoDB" id="9811483at2"/>
<keyword evidence="9" id="KW-1185">Reference proteome</keyword>
<organism evidence="8 9">
    <name type="scientific">Ancrocorticia populi</name>
    <dbReference type="NCBI Taxonomy" id="2175228"/>
    <lineage>
        <taxon>Bacteria</taxon>
        <taxon>Bacillati</taxon>
        <taxon>Actinomycetota</taxon>
        <taxon>Actinomycetes</taxon>
        <taxon>Actinomycetales</taxon>
        <taxon>Actinomycetaceae</taxon>
        <taxon>Ancrocorticia</taxon>
    </lineage>
</organism>
<keyword evidence="3 6" id="KW-1133">Transmembrane helix</keyword>
<dbReference type="InterPro" id="IPR051328">
    <property type="entry name" value="T7SS_ABC-Transporter"/>
</dbReference>
<dbReference type="Gene3D" id="3.40.1710.10">
    <property type="entry name" value="abc type-2 transporter like domain"/>
    <property type="match status" value="1"/>
</dbReference>
<feature type="transmembrane region" description="Helical" evidence="6">
    <location>
        <begin position="625"/>
        <end position="643"/>
    </location>
</feature>
<dbReference type="NCBIfam" id="TIGR03061">
    <property type="entry name" value="pip_yhgE_Nterm"/>
    <property type="match status" value="1"/>
</dbReference>
<reference evidence="9" key="1">
    <citation type="submission" date="2018-05" db="EMBL/GenBank/DDBJ databases">
        <authorList>
            <person name="Li Y."/>
        </authorList>
    </citation>
    <scope>NUCLEOTIDE SEQUENCE [LARGE SCALE GENOMIC DNA]</scope>
    <source>
        <strain evidence="9">sk1b4</strain>
    </source>
</reference>
<evidence type="ECO:0000259" key="7">
    <source>
        <dbReference type="Pfam" id="PF12698"/>
    </source>
</evidence>
<feature type="transmembrane region" description="Helical" evidence="6">
    <location>
        <begin position="523"/>
        <end position="545"/>
    </location>
</feature>
<comment type="subcellular location">
    <subcellularLocation>
        <location evidence="1">Membrane</location>
        <topology evidence="1">Multi-pass membrane protein</topology>
    </subcellularLocation>
</comment>
<feature type="transmembrane region" description="Helical" evidence="6">
    <location>
        <begin position="793"/>
        <end position="812"/>
    </location>
</feature>
<evidence type="ECO:0000313" key="8">
    <source>
        <dbReference type="EMBL" id="PWF26562.1"/>
    </source>
</evidence>
<name>A0A2V1K5I0_9ACTO</name>
<dbReference type="AlphaFoldDB" id="A0A2V1K5I0"/>
<dbReference type="Proteomes" id="UP000245283">
    <property type="component" value="Unassembled WGS sequence"/>
</dbReference>
<comment type="caution">
    <text evidence="8">The sequence shown here is derived from an EMBL/GenBank/DDBJ whole genome shotgun (WGS) entry which is preliminary data.</text>
</comment>
<feature type="transmembrane region" description="Helical" evidence="6">
    <location>
        <begin position="20"/>
        <end position="42"/>
    </location>
</feature>
<dbReference type="GO" id="GO:0016020">
    <property type="term" value="C:membrane"/>
    <property type="evidence" value="ECO:0007669"/>
    <property type="project" value="UniProtKB-SubCell"/>
</dbReference>
<protein>
    <recommendedName>
        <fullName evidence="7">ABC-2 type transporter transmembrane domain-containing protein</fullName>
    </recommendedName>
</protein>
<keyword evidence="5" id="KW-0175">Coiled coil</keyword>
<dbReference type="InterPro" id="IPR017500">
    <property type="entry name" value="Phage_infect_YhgE_N"/>
</dbReference>
<dbReference type="InterPro" id="IPR013525">
    <property type="entry name" value="ABC2_TM"/>
</dbReference>
<feature type="transmembrane region" description="Helical" evidence="6">
    <location>
        <begin position="594"/>
        <end position="618"/>
    </location>
</feature>
<feature type="coiled-coil region" evidence="5">
    <location>
        <begin position="239"/>
        <end position="266"/>
    </location>
</feature>
<feature type="transmembrane region" description="Helical" evidence="6">
    <location>
        <begin position="565"/>
        <end position="588"/>
    </location>
</feature>
<dbReference type="Pfam" id="PF12698">
    <property type="entry name" value="ABC2_membrane_3"/>
    <property type="match status" value="2"/>
</dbReference>
<dbReference type="PANTHER" id="PTHR43077:SF10">
    <property type="entry name" value="TRANSPORT PERMEASE PROTEIN"/>
    <property type="match status" value="1"/>
</dbReference>
<dbReference type="InterPro" id="IPR017501">
    <property type="entry name" value="Phage_infect_YhgE_C"/>
</dbReference>
<dbReference type="NCBIfam" id="TIGR03062">
    <property type="entry name" value="pip_yhgE_Cterm"/>
    <property type="match status" value="1"/>
</dbReference>
<feature type="transmembrane region" description="Helical" evidence="6">
    <location>
        <begin position="764"/>
        <end position="787"/>
    </location>
</feature>
<dbReference type="PANTHER" id="PTHR43077">
    <property type="entry name" value="TRANSPORT PERMEASE YVFS-RELATED"/>
    <property type="match status" value="1"/>
</dbReference>
<keyword evidence="2 6" id="KW-0812">Transmembrane</keyword>
<evidence type="ECO:0000256" key="3">
    <source>
        <dbReference type="ARBA" id="ARBA00022989"/>
    </source>
</evidence>
<accession>A0A2V1K5I0</accession>
<sequence>MSWHILKRDVKRILRVPKAWIIVLGIMIIPALYAWFNIRAFWDPYGNTGNIRVAVANVDQGATSDLTGDIDVGSQVISQLKENEQLGWQFMDENQAQQAVESGDVYAAIVIPQDFSENLLSVATGDFTQPNLQYYVNEKASAVAPKMTDTGASQLDQQITSAFKNQLATAVTDQLKDAGESIELQLLDSKDSALNALGMANQDLENVQDDLGSLESGITDAQTSLAGTQDTLADVNALLTDVQTALSQAETLMAEAQAQIIDFADEATAAYTDGINQLADASSKANTAITEVTQGLETAGVRVDGAIDDISAVIDANAQAIETLQGLLNQADLDPALSDQLQSAIDTLTTRNESDQQLLSQLQDLKNSTSDTVNSVQSLSDSLDEALAASQAASGDLQTTLTNQVPQLNAAMSELSASAGSLSGALDANKDTLAQASELLADLDAQLGTTLEALGSLDTNLTATQDSISAAQTDITALAAADQWGELSTITGLDSDQIASFISSPIEVEEQVVYPVNSYGSGMAALFTNLSLWVGAFMLMVMFKLEVDTEDAKGVTVRQAYMARFSLLSVIIIAQALIVSIGDLILGVQTVNPLAFVGTSVLIGLVYLSVIYALSVAFGHVGRGLCVVLVSMQIPGASGLYPIEVMPGFFRAIYPLLPFSYGIDALRETIGGFYGSNYWHYLGMLAVFVVLSFLLGLVLRRRLTNFHVLVNREITKTGLFAAENVEVTGGGLSLPDVIAALTRRRGRHAGRDVRSVRFARRYPIILRAIVGTGLVGVIAFAVVAAHVTGAKALVLGLFTLWCLLIIGALIALEYVKASFDVVDINNRDETQPAAAEVTTK</sequence>
<gene>
    <name evidence="8" type="ORF">DD236_06850</name>
</gene>
<evidence type="ECO:0000313" key="9">
    <source>
        <dbReference type="Proteomes" id="UP000245283"/>
    </source>
</evidence>
<evidence type="ECO:0000256" key="2">
    <source>
        <dbReference type="ARBA" id="ARBA00022692"/>
    </source>
</evidence>
<feature type="domain" description="ABC-2 type transporter transmembrane" evidence="7">
    <location>
        <begin position="24"/>
        <end position="177"/>
    </location>
</feature>
<evidence type="ECO:0000256" key="4">
    <source>
        <dbReference type="ARBA" id="ARBA00023136"/>
    </source>
</evidence>
<dbReference type="RefSeq" id="WP_109093635.1">
    <property type="nucleotide sequence ID" value="NZ_QETB01000003.1"/>
</dbReference>
<evidence type="ECO:0000256" key="6">
    <source>
        <dbReference type="SAM" id="Phobius"/>
    </source>
</evidence>
<feature type="transmembrane region" description="Helical" evidence="6">
    <location>
        <begin position="678"/>
        <end position="699"/>
    </location>
</feature>
<keyword evidence="4 6" id="KW-0472">Membrane</keyword>
<dbReference type="GO" id="GO:0140359">
    <property type="term" value="F:ABC-type transporter activity"/>
    <property type="evidence" value="ECO:0007669"/>
    <property type="project" value="InterPro"/>
</dbReference>
<evidence type="ECO:0000256" key="5">
    <source>
        <dbReference type="SAM" id="Coils"/>
    </source>
</evidence>
<evidence type="ECO:0000256" key="1">
    <source>
        <dbReference type="ARBA" id="ARBA00004141"/>
    </source>
</evidence>
<feature type="domain" description="ABC-2 type transporter transmembrane" evidence="7">
    <location>
        <begin position="377"/>
        <end position="697"/>
    </location>
</feature>